<dbReference type="GO" id="GO:0030170">
    <property type="term" value="F:pyridoxal phosphate binding"/>
    <property type="evidence" value="ECO:0007669"/>
    <property type="project" value="TreeGrafter"/>
</dbReference>
<comment type="caution">
    <text evidence="9">The sequence shown here is derived from an EMBL/GenBank/DDBJ whole genome shotgun (WGS) entry which is preliminary data.</text>
</comment>
<evidence type="ECO:0000256" key="3">
    <source>
        <dbReference type="ARBA" id="ARBA00022898"/>
    </source>
</evidence>
<dbReference type="FunFam" id="3.90.1150.10:FF:000014">
    <property type="entry name" value="Probable glycine dehydrogenase (decarboxylating) subunit 2"/>
    <property type="match status" value="1"/>
</dbReference>
<proteinExistence type="inferred from homology"/>
<feature type="modified residue" description="N6-(pyridoxal phosphate)lysine" evidence="6">
    <location>
        <position position="273"/>
    </location>
</feature>
<dbReference type="GO" id="GO:0019464">
    <property type="term" value="P:glycine decarboxylation via glycine cleavage system"/>
    <property type="evidence" value="ECO:0007669"/>
    <property type="project" value="UniProtKB-UniRule"/>
</dbReference>
<dbReference type="AlphaFoldDB" id="A0A2T4UAS2"/>
<gene>
    <name evidence="6" type="primary">gcvPB</name>
    <name evidence="9" type="ORF">C6Y45_00815</name>
</gene>
<evidence type="ECO:0000256" key="6">
    <source>
        <dbReference type="HAMAP-Rule" id="MF_00713"/>
    </source>
</evidence>
<evidence type="ECO:0000259" key="7">
    <source>
        <dbReference type="Pfam" id="PF02347"/>
    </source>
</evidence>
<comment type="catalytic activity">
    <reaction evidence="5 6">
        <text>N(6)-[(R)-lipoyl]-L-lysyl-[glycine-cleavage complex H protein] + glycine + H(+) = N(6)-[(R)-S(8)-aminomethyldihydrolipoyl]-L-lysyl-[glycine-cleavage complex H protein] + CO2</text>
        <dbReference type="Rhea" id="RHEA:24304"/>
        <dbReference type="Rhea" id="RHEA-COMP:10494"/>
        <dbReference type="Rhea" id="RHEA-COMP:10495"/>
        <dbReference type="ChEBI" id="CHEBI:15378"/>
        <dbReference type="ChEBI" id="CHEBI:16526"/>
        <dbReference type="ChEBI" id="CHEBI:57305"/>
        <dbReference type="ChEBI" id="CHEBI:83099"/>
        <dbReference type="ChEBI" id="CHEBI:83143"/>
        <dbReference type="EC" id="1.4.4.2"/>
    </reaction>
</comment>
<comment type="similarity">
    <text evidence="6">Belongs to the GcvP family. C-terminal subunit subfamily.</text>
</comment>
<dbReference type="Gene3D" id="3.90.1150.10">
    <property type="entry name" value="Aspartate Aminotransferase, domain 1"/>
    <property type="match status" value="1"/>
</dbReference>
<dbReference type="CDD" id="cd00613">
    <property type="entry name" value="GDC-P"/>
    <property type="match status" value="1"/>
</dbReference>
<dbReference type="InterPro" id="IPR015424">
    <property type="entry name" value="PyrdxlP-dep_Trfase"/>
</dbReference>
<dbReference type="InterPro" id="IPR015421">
    <property type="entry name" value="PyrdxlP-dep_Trfase_major"/>
</dbReference>
<evidence type="ECO:0000256" key="2">
    <source>
        <dbReference type="ARBA" id="ARBA00003788"/>
    </source>
</evidence>
<dbReference type="InterPro" id="IPR049315">
    <property type="entry name" value="GDC-P_N"/>
</dbReference>
<feature type="domain" description="Glycine dehydrogenase C-terminal" evidence="8">
    <location>
        <begin position="355"/>
        <end position="456"/>
    </location>
</feature>
<evidence type="ECO:0000256" key="4">
    <source>
        <dbReference type="ARBA" id="ARBA00023002"/>
    </source>
</evidence>
<keyword evidence="3 6" id="KW-0663">Pyridoxal phosphate</keyword>
<dbReference type="RefSeq" id="WP_107582998.1">
    <property type="nucleotide sequence ID" value="NZ_PZJJ01000001.1"/>
</dbReference>
<comment type="subunit">
    <text evidence="6">The glycine cleavage system is composed of four proteins: P, T, L and H. In this organism, the P 'protein' is a heterodimer of two subunits.</text>
</comment>
<accession>A0A2T4UAS2</accession>
<dbReference type="PANTHER" id="PTHR11773:SF1">
    <property type="entry name" value="GLYCINE DEHYDROGENASE (DECARBOXYLATING), MITOCHONDRIAL"/>
    <property type="match status" value="1"/>
</dbReference>
<dbReference type="Gene3D" id="6.20.440.10">
    <property type="match status" value="1"/>
</dbReference>
<dbReference type="EC" id="1.4.4.2" evidence="6"/>
<dbReference type="Pfam" id="PF21478">
    <property type="entry name" value="GcvP2_C"/>
    <property type="match status" value="1"/>
</dbReference>
<evidence type="ECO:0000313" key="9">
    <source>
        <dbReference type="EMBL" id="PTL40482.1"/>
    </source>
</evidence>
<keyword evidence="4 6" id="KW-0560">Oxidoreductase</keyword>
<dbReference type="InterPro" id="IPR023012">
    <property type="entry name" value="GcvPB"/>
</dbReference>
<keyword evidence="10" id="KW-1185">Reference proteome</keyword>
<comment type="cofactor">
    <cofactor evidence="1 6">
        <name>pyridoxal 5'-phosphate</name>
        <dbReference type="ChEBI" id="CHEBI:597326"/>
    </cofactor>
</comment>
<evidence type="ECO:0000256" key="1">
    <source>
        <dbReference type="ARBA" id="ARBA00001933"/>
    </source>
</evidence>
<feature type="domain" description="Glycine cleavage system P-protein N-terminal" evidence="7">
    <location>
        <begin position="33"/>
        <end position="304"/>
    </location>
</feature>
<dbReference type="InterPro" id="IPR049316">
    <property type="entry name" value="GDC-P_C"/>
</dbReference>
<dbReference type="Gene3D" id="3.40.640.10">
    <property type="entry name" value="Type I PLP-dependent aspartate aminotransferase-like (Major domain)"/>
    <property type="match status" value="1"/>
</dbReference>
<evidence type="ECO:0000313" key="10">
    <source>
        <dbReference type="Proteomes" id="UP000240509"/>
    </source>
</evidence>
<comment type="function">
    <text evidence="2 6">The glycine cleavage system catalyzes the degradation of glycine. The P protein binds the alpha-amino group of glycine through its pyridoxal phosphate cofactor; CO(2) is released and the remaining methylamine moiety is then transferred to the lipoamide cofactor of the H protein.</text>
</comment>
<dbReference type="PANTHER" id="PTHR11773">
    <property type="entry name" value="GLYCINE DEHYDROGENASE, DECARBOXYLATING"/>
    <property type="match status" value="1"/>
</dbReference>
<dbReference type="GO" id="GO:0005960">
    <property type="term" value="C:glycine cleavage complex"/>
    <property type="evidence" value="ECO:0007669"/>
    <property type="project" value="TreeGrafter"/>
</dbReference>
<reference evidence="9 10" key="1">
    <citation type="submission" date="2018-03" db="EMBL/GenBank/DDBJ databases">
        <title>Alkalicoccus saliphilus sp. nov., isolated from a mineral pool.</title>
        <authorList>
            <person name="Zhao B."/>
        </authorList>
    </citation>
    <scope>NUCLEOTIDE SEQUENCE [LARGE SCALE GENOMIC DNA]</scope>
    <source>
        <strain evidence="9 10">6AG</strain>
    </source>
</reference>
<dbReference type="OrthoDB" id="9801272at2"/>
<dbReference type="InterPro" id="IPR020581">
    <property type="entry name" value="GDC_P"/>
</dbReference>
<dbReference type="Proteomes" id="UP000240509">
    <property type="component" value="Unassembled WGS sequence"/>
</dbReference>
<dbReference type="GO" id="GO:0016594">
    <property type="term" value="F:glycine binding"/>
    <property type="evidence" value="ECO:0007669"/>
    <property type="project" value="TreeGrafter"/>
</dbReference>
<name>A0A2T4UAS2_9BACI</name>
<evidence type="ECO:0000259" key="8">
    <source>
        <dbReference type="Pfam" id="PF21478"/>
    </source>
</evidence>
<organism evidence="9 10">
    <name type="scientific">Alkalicoccus saliphilus</name>
    <dbReference type="NCBI Taxonomy" id="200989"/>
    <lineage>
        <taxon>Bacteria</taxon>
        <taxon>Bacillati</taxon>
        <taxon>Bacillota</taxon>
        <taxon>Bacilli</taxon>
        <taxon>Bacillales</taxon>
        <taxon>Bacillaceae</taxon>
        <taxon>Alkalicoccus</taxon>
    </lineage>
</organism>
<dbReference type="InterPro" id="IPR015422">
    <property type="entry name" value="PyrdxlP-dep_Trfase_small"/>
</dbReference>
<sequence>MTTENQALIFEMSKEGRIGHSLPELDVDRIDLDELLPSSFQREEAAELPQVSELQLVRHYTALSRRNHGVDSGFYPLGSCTMKYNPKINEDVARYPGFAHLHPYQPESQIQGAMELMYKLQTSLEEVTGMDQVTLQPAAGAHGEWTGLMLIRAYHEGRGDYERTKVIVPDSAHGTNPASAVVAGFEAVTVRSTEEGLVDLDHLRELTGDDTAALMLTNPNTLGLFERQISEMAEIIHEAGGKLYYDGANSNAILGITRPGDMGFDVVHLNLHKTFTTPHGGGGPGSGPVGVKKDLVPYLPAPIIAKEGEHYTFSYDFPETIGRVKPYYGNFGINVRAYTYIRTMGPEGLKQVSLQAVLNANYMLRRLQPYFDTPYEQHCKHEFVLSGKRQKKLGVRTLDMAKRLLDFGYHPPTIYFPINVEECLMVEPTETESKETLDEFCDAMIQIAEEAENTPEVVQEAPHSTVIGRLDETTAARKPVLKYSREAYVSTKS</sequence>
<dbReference type="Pfam" id="PF02347">
    <property type="entry name" value="GDC-P"/>
    <property type="match status" value="1"/>
</dbReference>
<dbReference type="GO" id="GO:0005829">
    <property type="term" value="C:cytosol"/>
    <property type="evidence" value="ECO:0007669"/>
    <property type="project" value="TreeGrafter"/>
</dbReference>
<dbReference type="FunFam" id="3.40.640.10:FF:000034">
    <property type="entry name" value="Probable glycine dehydrogenase (decarboxylating) subunit 2"/>
    <property type="match status" value="1"/>
</dbReference>
<dbReference type="GO" id="GO:0004375">
    <property type="term" value="F:glycine dehydrogenase (decarboxylating) activity"/>
    <property type="evidence" value="ECO:0007669"/>
    <property type="project" value="UniProtKB-EC"/>
</dbReference>
<dbReference type="HAMAP" id="MF_00713">
    <property type="entry name" value="GcvPB"/>
    <property type="match status" value="1"/>
</dbReference>
<dbReference type="NCBIfam" id="NF003346">
    <property type="entry name" value="PRK04366.1"/>
    <property type="match status" value="1"/>
</dbReference>
<dbReference type="EMBL" id="PZJJ01000001">
    <property type="protein sequence ID" value="PTL40482.1"/>
    <property type="molecule type" value="Genomic_DNA"/>
</dbReference>
<evidence type="ECO:0000256" key="5">
    <source>
        <dbReference type="ARBA" id="ARBA00049026"/>
    </source>
</evidence>
<protein>
    <recommendedName>
        <fullName evidence="6">Probable glycine dehydrogenase (decarboxylating) subunit 2</fullName>
        <ecNumber evidence="6">1.4.4.2</ecNumber>
    </recommendedName>
    <alternativeName>
        <fullName evidence="6">Glycine cleavage system P-protein subunit 2</fullName>
    </alternativeName>
    <alternativeName>
        <fullName evidence="6">Glycine decarboxylase subunit 2</fullName>
    </alternativeName>
    <alternativeName>
        <fullName evidence="6">Glycine dehydrogenase (aminomethyl-transferring) subunit 2</fullName>
    </alternativeName>
</protein>
<dbReference type="SUPFAM" id="SSF53383">
    <property type="entry name" value="PLP-dependent transferases"/>
    <property type="match status" value="1"/>
</dbReference>